<comment type="similarity">
    <text evidence="10 11">Belongs to the thiamine-phosphate synthase family.</text>
</comment>
<keyword evidence="15" id="KW-1185">Reference proteome</keyword>
<dbReference type="GeneID" id="94581478"/>
<proteinExistence type="inferred from homology"/>
<keyword evidence="6 10" id="KW-0784">Thiamine biosynthesis</keyword>
<comment type="cofactor">
    <cofactor evidence="10">
        <name>Mg(2+)</name>
        <dbReference type="ChEBI" id="CHEBI:18420"/>
    </cofactor>
    <text evidence="10">Binds 1 Mg(2+) ion per subunit.</text>
</comment>
<feature type="binding site" evidence="10">
    <location>
        <begin position="46"/>
        <end position="50"/>
    </location>
    <ligand>
        <name>4-amino-2-methyl-5-(diphosphooxymethyl)pyrimidine</name>
        <dbReference type="ChEBI" id="CHEBI:57841"/>
    </ligand>
</feature>
<feature type="binding site" evidence="10">
    <location>
        <position position="102"/>
    </location>
    <ligand>
        <name>Mg(2+)</name>
        <dbReference type="ChEBI" id="CHEBI:18420"/>
    </ligand>
</feature>
<dbReference type="PANTHER" id="PTHR20857:SF15">
    <property type="entry name" value="THIAMINE-PHOSPHATE SYNTHASE"/>
    <property type="match status" value="1"/>
</dbReference>
<comment type="function">
    <text evidence="1 10">Condenses 4-methyl-5-(beta-hydroxyethyl)thiazole monophosphate (THZ-P) and 2-methyl-4-amino-5-hydroxymethyl pyrimidine pyrophosphate (HMP-PP) to form thiamine monophosphate (TMP).</text>
</comment>
<feature type="binding site" evidence="10">
    <location>
        <position position="151"/>
    </location>
    <ligand>
        <name>4-amino-2-methyl-5-(diphosphooxymethyl)pyrimidine</name>
        <dbReference type="ChEBI" id="CHEBI:57841"/>
    </ligand>
</feature>
<keyword evidence="5 10" id="KW-0460">Magnesium</keyword>
<dbReference type="Gene3D" id="3.20.20.70">
    <property type="entry name" value="Aldolase class I"/>
    <property type="match status" value="1"/>
</dbReference>
<dbReference type="Proteomes" id="UP000193118">
    <property type="component" value="Unassembled WGS sequence"/>
</dbReference>
<evidence type="ECO:0000256" key="11">
    <source>
        <dbReference type="RuleBase" id="RU003826"/>
    </source>
</evidence>
<evidence type="ECO:0000259" key="13">
    <source>
        <dbReference type="Pfam" id="PF02581"/>
    </source>
</evidence>
<evidence type="ECO:0000256" key="3">
    <source>
        <dbReference type="ARBA" id="ARBA00022679"/>
    </source>
</evidence>
<dbReference type="HAMAP" id="MF_00097">
    <property type="entry name" value="TMP_synthase"/>
    <property type="match status" value="1"/>
</dbReference>
<dbReference type="GO" id="GO:0009228">
    <property type="term" value="P:thiamine biosynthetic process"/>
    <property type="evidence" value="ECO:0007669"/>
    <property type="project" value="UniProtKB-KW"/>
</dbReference>
<feature type="binding site" evidence="10">
    <location>
        <position position="180"/>
    </location>
    <ligand>
        <name>2-[(2R,5Z)-2-carboxy-4-methylthiazol-5(2H)-ylidene]ethyl phosphate</name>
        <dbReference type="ChEBI" id="CHEBI:62899"/>
    </ligand>
</feature>
<evidence type="ECO:0000313" key="14">
    <source>
        <dbReference type="EMBL" id="OSI14267.1"/>
    </source>
</evidence>
<dbReference type="GO" id="GO:0000287">
    <property type="term" value="F:magnesium ion binding"/>
    <property type="evidence" value="ECO:0007669"/>
    <property type="project" value="UniProtKB-UniRule"/>
</dbReference>
<dbReference type="GO" id="GO:0004789">
    <property type="term" value="F:thiamine-phosphate diphosphorylase activity"/>
    <property type="evidence" value="ECO:0007669"/>
    <property type="project" value="UniProtKB-UniRule"/>
</dbReference>
<gene>
    <name evidence="10" type="primary">thiE</name>
    <name evidence="14" type="ORF">BWD09_10945</name>
</gene>
<evidence type="ECO:0000256" key="1">
    <source>
        <dbReference type="ARBA" id="ARBA00003814"/>
    </source>
</evidence>
<feature type="binding site" evidence="10">
    <location>
        <position position="83"/>
    </location>
    <ligand>
        <name>Mg(2+)</name>
        <dbReference type="ChEBI" id="CHEBI:18420"/>
    </ligand>
</feature>
<dbReference type="Pfam" id="PF02581">
    <property type="entry name" value="TMP-TENI"/>
    <property type="match status" value="1"/>
</dbReference>
<dbReference type="OrthoDB" id="9810880at2"/>
<dbReference type="CDD" id="cd00564">
    <property type="entry name" value="TMP_TenI"/>
    <property type="match status" value="1"/>
</dbReference>
<dbReference type="AlphaFoldDB" id="A0A1X3D417"/>
<reference evidence="15" key="1">
    <citation type="submission" date="2017-01" db="EMBL/GenBank/DDBJ databases">
        <authorList>
            <person name="Wolfgang W.J."/>
            <person name="Cole J."/>
            <person name="Wroblewski D."/>
            <person name="Mcginnis J."/>
            <person name="Musser K.A."/>
        </authorList>
    </citation>
    <scope>NUCLEOTIDE SEQUENCE [LARGE SCALE GENOMIC DNA]</scope>
    <source>
        <strain evidence="15">DSM 19151</strain>
    </source>
</reference>
<comment type="catalytic activity">
    <reaction evidence="7 10 11">
        <text>4-methyl-5-(2-phosphooxyethyl)-thiazole + 4-amino-2-methyl-5-(diphosphooxymethyl)pyrimidine + H(+) = thiamine phosphate + diphosphate</text>
        <dbReference type="Rhea" id="RHEA:22328"/>
        <dbReference type="ChEBI" id="CHEBI:15378"/>
        <dbReference type="ChEBI" id="CHEBI:33019"/>
        <dbReference type="ChEBI" id="CHEBI:37575"/>
        <dbReference type="ChEBI" id="CHEBI:57841"/>
        <dbReference type="ChEBI" id="CHEBI:58296"/>
        <dbReference type="EC" id="2.5.1.3"/>
    </reaction>
</comment>
<comment type="catalytic activity">
    <reaction evidence="9 10 11">
        <text>2-[(2R,5Z)-2-carboxy-4-methylthiazol-5(2H)-ylidene]ethyl phosphate + 4-amino-2-methyl-5-(diphosphooxymethyl)pyrimidine + 2 H(+) = thiamine phosphate + CO2 + diphosphate</text>
        <dbReference type="Rhea" id="RHEA:47844"/>
        <dbReference type="ChEBI" id="CHEBI:15378"/>
        <dbReference type="ChEBI" id="CHEBI:16526"/>
        <dbReference type="ChEBI" id="CHEBI:33019"/>
        <dbReference type="ChEBI" id="CHEBI:37575"/>
        <dbReference type="ChEBI" id="CHEBI:57841"/>
        <dbReference type="ChEBI" id="CHEBI:62899"/>
        <dbReference type="EC" id="2.5.1.3"/>
    </reaction>
</comment>
<organism evidence="14 15">
    <name type="scientific">Neisseria dentiae</name>
    <dbReference type="NCBI Taxonomy" id="194197"/>
    <lineage>
        <taxon>Bacteria</taxon>
        <taxon>Pseudomonadati</taxon>
        <taxon>Pseudomonadota</taxon>
        <taxon>Betaproteobacteria</taxon>
        <taxon>Neisseriales</taxon>
        <taxon>Neisseriaceae</taxon>
        <taxon>Neisseria</taxon>
    </lineage>
</organism>
<dbReference type="InterPro" id="IPR034291">
    <property type="entry name" value="TMP_synthase"/>
</dbReference>
<evidence type="ECO:0000256" key="9">
    <source>
        <dbReference type="ARBA" id="ARBA00047883"/>
    </source>
</evidence>
<name>A0A1X3D417_9NEIS</name>
<protein>
    <recommendedName>
        <fullName evidence="10">Thiamine-phosphate synthase</fullName>
        <shortName evidence="10">TP synthase</shortName>
        <shortName evidence="10">TPS</shortName>
        <ecNumber evidence="10">2.5.1.3</ecNumber>
    </recommendedName>
    <alternativeName>
        <fullName evidence="10">Thiamine-phosphate pyrophosphorylase</fullName>
        <shortName evidence="10">TMP pyrophosphorylase</shortName>
        <shortName evidence="10">TMP-PPase</shortName>
    </alternativeName>
</protein>
<dbReference type="InterPro" id="IPR022998">
    <property type="entry name" value="ThiamineP_synth_TenI"/>
</dbReference>
<feature type="binding site" evidence="10">
    <location>
        <begin position="200"/>
        <end position="201"/>
    </location>
    <ligand>
        <name>2-[(2R,5Z)-2-carboxy-4-methylthiazol-5(2H)-ylidene]ethyl phosphate</name>
        <dbReference type="ChEBI" id="CHEBI:62899"/>
    </ligand>
</feature>
<comment type="catalytic activity">
    <reaction evidence="8 10 11">
        <text>2-(2-carboxy-4-methylthiazol-5-yl)ethyl phosphate + 4-amino-2-methyl-5-(diphosphooxymethyl)pyrimidine + 2 H(+) = thiamine phosphate + CO2 + diphosphate</text>
        <dbReference type="Rhea" id="RHEA:47848"/>
        <dbReference type="ChEBI" id="CHEBI:15378"/>
        <dbReference type="ChEBI" id="CHEBI:16526"/>
        <dbReference type="ChEBI" id="CHEBI:33019"/>
        <dbReference type="ChEBI" id="CHEBI:37575"/>
        <dbReference type="ChEBI" id="CHEBI:57841"/>
        <dbReference type="ChEBI" id="CHEBI:62890"/>
        <dbReference type="EC" id="2.5.1.3"/>
    </reaction>
</comment>
<evidence type="ECO:0000256" key="8">
    <source>
        <dbReference type="ARBA" id="ARBA00047851"/>
    </source>
</evidence>
<dbReference type="PANTHER" id="PTHR20857">
    <property type="entry name" value="THIAMINE-PHOSPHATE PYROPHOSPHORYLASE"/>
    <property type="match status" value="1"/>
</dbReference>
<keyword evidence="3 10" id="KW-0808">Transferase</keyword>
<keyword evidence="4 10" id="KW-0479">Metal-binding</keyword>
<dbReference type="SUPFAM" id="SSF51391">
    <property type="entry name" value="Thiamin phosphate synthase"/>
    <property type="match status" value="1"/>
</dbReference>
<evidence type="ECO:0000256" key="2">
    <source>
        <dbReference type="ARBA" id="ARBA00005165"/>
    </source>
</evidence>
<feature type="binding site" evidence="10">
    <location>
        <begin position="148"/>
        <end position="150"/>
    </location>
    <ligand>
        <name>2-[(2R,5Z)-2-carboxy-4-methylthiazol-5(2H)-ylidene]ethyl phosphate</name>
        <dbReference type="ChEBI" id="CHEBI:62899"/>
    </ligand>
</feature>
<dbReference type="EC" id="2.5.1.3" evidence="10"/>
<dbReference type="InterPro" id="IPR036206">
    <property type="entry name" value="ThiamineP_synth_sf"/>
</dbReference>
<dbReference type="STRING" id="194197.BWD09_10945"/>
<evidence type="ECO:0000256" key="7">
    <source>
        <dbReference type="ARBA" id="ARBA00047334"/>
    </source>
</evidence>
<evidence type="ECO:0000256" key="6">
    <source>
        <dbReference type="ARBA" id="ARBA00022977"/>
    </source>
</evidence>
<evidence type="ECO:0000256" key="10">
    <source>
        <dbReference type="HAMAP-Rule" id="MF_00097"/>
    </source>
</evidence>
<evidence type="ECO:0000313" key="15">
    <source>
        <dbReference type="Proteomes" id="UP000193118"/>
    </source>
</evidence>
<dbReference type="UniPathway" id="UPA00060">
    <property type="reaction ID" value="UER00141"/>
</dbReference>
<feature type="binding site" evidence="10">
    <location>
        <position position="121"/>
    </location>
    <ligand>
        <name>4-amino-2-methyl-5-(diphosphooxymethyl)pyrimidine</name>
        <dbReference type="ChEBI" id="CHEBI:57841"/>
    </ligand>
</feature>
<dbReference type="GO" id="GO:0005737">
    <property type="term" value="C:cytoplasm"/>
    <property type="evidence" value="ECO:0007669"/>
    <property type="project" value="TreeGrafter"/>
</dbReference>
<feature type="binding site" evidence="10">
    <location>
        <position position="82"/>
    </location>
    <ligand>
        <name>4-amino-2-methyl-5-(diphosphooxymethyl)pyrimidine</name>
        <dbReference type="ChEBI" id="CHEBI:57841"/>
    </ligand>
</feature>
<evidence type="ECO:0000256" key="4">
    <source>
        <dbReference type="ARBA" id="ARBA00022723"/>
    </source>
</evidence>
<evidence type="ECO:0000256" key="12">
    <source>
        <dbReference type="RuleBase" id="RU004253"/>
    </source>
</evidence>
<feature type="domain" description="Thiamine phosphate synthase/TenI" evidence="13">
    <location>
        <begin position="10"/>
        <end position="203"/>
    </location>
</feature>
<comment type="pathway">
    <text evidence="2 10 12">Cofactor biosynthesis; thiamine diphosphate biosynthesis; thiamine phosphate from 4-amino-2-methyl-5-diphosphomethylpyrimidine and 4-methyl-5-(2-phosphoethyl)-thiazole: step 1/1.</text>
</comment>
<sequence>MFDHRAMLKLYFIAGTQDCRHLAGRPAQNLLHILEQALQSGITCFQFREKGQGALQGAVQIRQAAADCRDLCRQYRVPFFINDDIRLALELGADGVHIGQQDTPPGQAAALCKGRLMLGLSHNTLAELAASRQNEAMDYAAVGPIFSTRSKADAEPVVGTDFIRRIRSSGFLRPLVAIGGITENNAAAVRAAGADGVAVISAITQAADIGAAVDKLLAD</sequence>
<dbReference type="RefSeq" id="WP_085366847.1">
    <property type="nucleotide sequence ID" value="NZ_CAUJPZ010000042.1"/>
</dbReference>
<dbReference type="FunFam" id="3.20.20.70:FF:000096">
    <property type="entry name" value="Thiamine-phosphate synthase"/>
    <property type="match status" value="1"/>
</dbReference>
<evidence type="ECO:0000256" key="5">
    <source>
        <dbReference type="ARBA" id="ARBA00022842"/>
    </source>
</evidence>
<dbReference type="NCBIfam" id="TIGR00693">
    <property type="entry name" value="thiE"/>
    <property type="match status" value="1"/>
</dbReference>
<dbReference type="EMBL" id="MTBO01000039">
    <property type="protein sequence ID" value="OSI14267.1"/>
    <property type="molecule type" value="Genomic_DNA"/>
</dbReference>
<comment type="caution">
    <text evidence="14">The sequence shown here is derived from an EMBL/GenBank/DDBJ whole genome shotgun (WGS) entry which is preliminary data.</text>
</comment>
<dbReference type="InterPro" id="IPR013785">
    <property type="entry name" value="Aldolase_TIM"/>
</dbReference>
<accession>A0A1X3D417</accession>
<dbReference type="GO" id="GO:0009229">
    <property type="term" value="P:thiamine diphosphate biosynthetic process"/>
    <property type="evidence" value="ECO:0007669"/>
    <property type="project" value="UniProtKB-UniRule"/>
</dbReference>